<comment type="caution">
    <text evidence="3">The sequence shown here is derived from an EMBL/GenBank/DDBJ whole genome shotgun (WGS) entry which is preliminary data.</text>
</comment>
<dbReference type="EMBL" id="NIDF01000177">
    <property type="protein sequence ID" value="TYJ51870.1"/>
    <property type="molecule type" value="Genomic_DNA"/>
</dbReference>
<feature type="compositionally biased region" description="Polar residues" evidence="1">
    <location>
        <begin position="999"/>
        <end position="1024"/>
    </location>
</feature>
<evidence type="ECO:0000313" key="3">
    <source>
        <dbReference type="EMBL" id="TYJ51870.1"/>
    </source>
</evidence>
<feature type="domain" description="CxC1-like cysteine cluster associated with KDZ transposases" evidence="2">
    <location>
        <begin position="176"/>
        <end position="264"/>
    </location>
</feature>
<evidence type="ECO:0000259" key="2">
    <source>
        <dbReference type="Pfam" id="PF18802"/>
    </source>
</evidence>
<sequence length="1104" mass="124022">MELMDAKTRLFIHPYVKGKKKRPQRPAGETKDEGYERLKYTKFDMHAPLGYTVYHGADAGRQLDAVYRRLDGNRDQTVPQSSTRNAEEANRRPGLNDASGSGSGGFYEDLGGGNYDDGYYGPTYGPEDDIPPPHVRDKIRQTENWAQIRPALFAAYVDRMAAGVSVDPICPDSLGCGRDNCKQLRANVVFVTFSSQLSKTITFCKCGKRAIRLMEAGFVSTTPEKPQMAFSLHLLIFIDILWRNSPQSLSGLGLALWEFHEVMSETVKAAQGSHRPKGAQKAMLQTLAVYRDMLLCEDEAQRIIFETTPATELALKCPACFGPRQDHDLAPGDPDVLVCEDGNFGHKRYNHATKHEFRDDDLSTFLPQRDIDQAEARCSGQMVEQDDDAVGAAGNELDGDAHSLSLKGCGETNWKAMKEGAGNQTFKGLKDSGLFALVCRHDVCLKLVSLKQGERQYIPYALIFWLRQALGAEAKIGVLYDIACHFWTYLGKRNLFKSDRDNGRLIMAVSVFHAFAHAWSCQVDWNPRLIDGFGLTDGEGTERLWAALACLIALNTNASSFLRKSNLFFLTESLNDRHLFGKVTYLKDRSEEATIKLNNSMDTLRTVLDKNALYTEETLTKYALEQRQRQSKSGIRAAERERDKVFDDFLEKFKLQVKYDKAYAQFRRSLQTGTREEQVMNAGELEKFSESLKGLTVGLTSMAKALAPDMYDDDAQKFYPLGWLRQLYQDHSNLVGHAQRLRHLLQRLDRPKAGMGPPLGESERGKIMTNTRSSFTALNKAVARYNASRESYIRASHKPLLFPHDQAMSAKEALNLTLQPEHIFWKDMAGHEKAPAWATDPVCQDGINALHTMNRSKEELRRIHAETARMIRWISKRRLNIEQGEEEWKQKRSALQASAGQSLSDRTDDSLGSEDSAHQSGPIAGLDRHQISRLTGYFIKKQKRHLERLENYWIGESLVSLWTSQTQEILVDPEVTAALTEIRLQAGKRKGVAFENEPHPSTSSQSETRRSVTPQQPSQLSARPSSPIRFHKHPVIVRSSSGELVGGAIRGSGVEYHEGEGLSDQEHTDLYEGESEGEEEGILSMLDPSNQEDMDFMSALTAQS</sequence>
<name>A0A5D3APC3_9TREE</name>
<dbReference type="InterPro" id="IPR041320">
    <property type="entry name" value="CxC1"/>
</dbReference>
<dbReference type="AlphaFoldDB" id="A0A5D3APC3"/>
<feature type="region of interest" description="Disordered" evidence="1">
    <location>
        <begin position="1055"/>
        <end position="1080"/>
    </location>
</feature>
<keyword evidence="4" id="KW-1185">Reference proteome</keyword>
<accession>A0A5D3APC3</accession>
<feature type="compositionally biased region" description="Low complexity" evidence="1">
    <location>
        <begin position="893"/>
        <end position="904"/>
    </location>
</feature>
<protein>
    <recommendedName>
        <fullName evidence="2">CxC1-like cysteine cluster associated with KDZ transposases domain-containing protein</fullName>
    </recommendedName>
</protein>
<feature type="compositionally biased region" description="Basic and acidic residues" evidence="1">
    <location>
        <begin position="1055"/>
        <end position="1070"/>
    </location>
</feature>
<dbReference type="Proteomes" id="UP000322245">
    <property type="component" value="Unassembled WGS sequence"/>
</dbReference>
<evidence type="ECO:0000256" key="1">
    <source>
        <dbReference type="SAM" id="MobiDB-lite"/>
    </source>
</evidence>
<feature type="compositionally biased region" description="Acidic residues" evidence="1">
    <location>
        <begin position="1071"/>
        <end position="1080"/>
    </location>
</feature>
<gene>
    <name evidence="3" type="ORF">B9479_007529</name>
</gene>
<proteinExistence type="predicted"/>
<dbReference type="Pfam" id="PF18802">
    <property type="entry name" value="CxC1"/>
    <property type="match status" value="1"/>
</dbReference>
<feature type="region of interest" description="Disordered" evidence="1">
    <location>
        <begin position="990"/>
        <end position="1029"/>
    </location>
</feature>
<feature type="region of interest" description="Disordered" evidence="1">
    <location>
        <begin position="892"/>
        <end position="924"/>
    </location>
</feature>
<dbReference type="InterPro" id="IPR040521">
    <property type="entry name" value="KDZ"/>
</dbReference>
<dbReference type="Pfam" id="PF18758">
    <property type="entry name" value="KDZ"/>
    <property type="match status" value="1"/>
</dbReference>
<organism evidence="3 4">
    <name type="scientific">Cryptococcus floricola</name>
    <dbReference type="NCBI Taxonomy" id="2591691"/>
    <lineage>
        <taxon>Eukaryota</taxon>
        <taxon>Fungi</taxon>
        <taxon>Dikarya</taxon>
        <taxon>Basidiomycota</taxon>
        <taxon>Agaricomycotina</taxon>
        <taxon>Tremellomycetes</taxon>
        <taxon>Tremellales</taxon>
        <taxon>Cryptococcaceae</taxon>
        <taxon>Cryptococcus</taxon>
    </lineage>
</organism>
<dbReference type="PANTHER" id="PTHR33096">
    <property type="entry name" value="CXC2 DOMAIN-CONTAINING PROTEIN"/>
    <property type="match status" value="1"/>
</dbReference>
<feature type="compositionally biased region" description="Polar residues" evidence="1">
    <location>
        <begin position="75"/>
        <end position="84"/>
    </location>
</feature>
<feature type="region of interest" description="Disordered" evidence="1">
    <location>
        <begin position="72"/>
        <end position="107"/>
    </location>
</feature>
<evidence type="ECO:0000313" key="4">
    <source>
        <dbReference type="Proteomes" id="UP000322245"/>
    </source>
</evidence>
<reference evidence="3 4" key="1">
    <citation type="submission" date="2017-05" db="EMBL/GenBank/DDBJ databases">
        <title>The Genome Sequence of Tsuchiyaea wingfieldii DSM 27421.</title>
        <authorList>
            <person name="Cuomo C."/>
            <person name="Passer A."/>
            <person name="Billmyre B."/>
            <person name="Heitman J."/>
        </authorList>
    </citation>
    <scope>NUCLEOTIDE SEQUENCE [LARGE SCALE GENOMIC DNA]</scope>
    <source>
        <strain evidence="3 4">DSM 27421</strain>
    </source>
</reference>
<dbReference type="PANTHER" id="PTHR33096:SF1">
    <property type="entry name" value="CXC1-LIKE CYSTEINE CLUSTER ASSOCIATED WITH KDZ TRANSPOSASES DOMAIN-CONTAINING PROTEIN"/>
    <property type="match status" value="1"/>
</dbReference>